<gene>
    <name evidence="1" type="ORF">AA23TX_03387</name>
</gene>
<dbReference type="Proteomes" id="UP000399805">
    <property type="component" value="Unassembled WGS sequence"/>
</dbReference>
<dbReference type="EMBL" id="CABVGP010000001">
    <property type="protein sequence ID" value="VVJ18366.1"/>
    <property type="molecule type" value="Genomic_DNA"/>
</dbReference>
<name>A0A6I8LSE2_9PSEU</name>
<dbReference type="InterPro" id="IPR012337">
    <property type="entry name" value="RNaseH-like_sf"/>
</dbReference>
<keyword evidence="2" id="KW-1185">Reference proteome</keyword>
<accession>A0A6I8LSE2</accession>
<dbReference type="PANTHER" id="PTHR33627">
    <property type="entry name" value="TRANSPOSASE"/>
    <property type="match status" value="1"/>
</dbReference>
<organism evidence="1 2">
    <name type="scientific">Amycolatopsis camponoti</name>
    <dbReference type="NCBI Taxonomy" id="2606593"/>
    <lineage>
        <taxon>Bacteria</taxon>
        <taxon>Bacillati</taxon>
        <taxon>Actinomycetota</taxon>
        <taxon>Actinomycetes</taxon>
        <taxon>Pseudonocardiales</taxon>
        <taxon>Pseudonocardiaceae</taxon>
        <taxon>Amycolatopsis</taxon>
    </lineage>
</organism>
<sequence>MFDWAVAELPVYADTTPPGWGRWLLARRSLTRNAKSKHEIAYYLCCAPTGTTDKDLIRVAGARWAIEDWFQTAKTDVGLDQYQVRRYDAWYRHITLAMLAHTYLAITAAIAPKALAAASSRSR</sequence>
<dbReference type="AlphaFoldDB" id="A0A6I8LSE2"/>
<dbReference type="SUPFAM" id="SSF53098">
    <property type="entry name" value="Ribonuclease H-like"/>
    <property type="match status" value="1"/>
</dbReference>
<evidence type="ECO:0000313" key="2">
    <source>
        <dbReference type="Proteomes" id="UP000399805"/>
    </source>
</evidence>
<dbReference type="InterPro" id="IPR039365">
    <property type="entry name" value="IS701-like"/>
</dbReference>
<proteinExistence type="predicted"/>
<reference evidence="1 2" key="1">
    <citation type="submission" date="2019-09" db="EMBL/GenBank/DDBJ databases">
        <authorList>
            <person name="Leyn A S."/>
        </authorList>
    </citation>
    <scope>NUCLEOTIDE SEQUENCE [LARGE SCALE GENOMIC DNA]</scope>
    <source>
        <strain evidence="1">AA231_1</strain>
    </source>
</reference>
<evidence type="ECO:0000313" key="1">
    <source>
        <dbReference type="EMBL" id="VVJ18366.1"/>
    </source>
</evidence>
<protein>
    <submittedName>
        <fullName evidence="1">Transposase</fullName>
    </submittedName>
</protein>
<dbReference type="PANTHER" id="PTHR33627:SF1">
    <property type="entry name" value="TRANSPOSASE"/>
    <property type="match status" value="1"/>
</dbReference>